<accession>A0A3S2UHU0</accession>
<comment type="caution">
    <text evidence="1">The sequence shown here is derived from an EMBL/GenBank/DDBJ whole genome shotgun (WGS) entry which is preliminary data.</text>
</comment>
<gene>
    <name evidence="1" type="ORF">EOD73_03545</name>
</gene>
<dbReference type="AlphaFoldDB" id="A0A3S2UHU0"/>
<organism evidence="1 2">
    <name type="scientific">Inhella crocodyli</name>
    <dbReference type="NCBI Taxonomy" id="2499851"/>
    <lineage>
        <taxon>Bacteria</taxon>
        <taxon>Pseudomonadati</taxon>
        <taxon>Pseudomonadota</taxon>
        <taxon>Betaproteobacteria</taxon>
        <taxon>Burkholderiales</taxon>
        <taxon>Sphaerotilaceae</taxon>
        <taxon>Inhella</taxon>
    </lineage>
</organism>
<dbReference type="Proteomes" id="UP000288587">
    <property type="component" value="Unassembled WGS sequence"/>
</dbReference>
<evidence type="ECO:0000313" key="1">
    <source>
        <dbReference type="EMBL" id="RVT88092.1"/>
    </source>
</evidence>
<sequence length="271" mass="29906">MSASPRPVHLLHIGYSEATAAAMEPGFTLLDNRANPRPDWYELWPIAHWLRAQPMDEGALYGFFSPKFRQKTGLGAAEVRAFAAAHPQAEVCLFSPQPDVHMAFRSVFHGGEAFNPGYLAVAQSVLLQAGVPVDLNKVVMDSRVAVFSNYLVATPRFWRQWLAWVEVLIAQGEGPMREALSAATSYGGGAQRKVFVGEGFASLLCWGGDYRVAALSPFAVPWFSMLSPFREQLIAMEALKRAWRDTGSGEYLQQFDALSASVLAQATRRPR</sequence>
<keyword evidence="2" id="KW-1185">Reference proteome</keyword>
<dbReference type="OrthoDB" id="101857at2"/>
<reference evidence="1 2" key="1">
    <citation type="submission" date="2019-01" db="EMBL/GenBank/DDBJ databases">
        <authorList>
            <person name="Chen W.-M."/>
        </authorList>
    </citation>
    <scope>NUCLEOTIDE SEQUENCE [LARGE SCALE GENOMIC DNA]</scope>
    <source>
        <strain evidence="1 2">CCP-18</strain>
    </source>
</reference>
<name>A0A3S2UHU0_9BURK</name>
<evidence type="ECO:0000313" key="2">
    <source>
        <dbReference type="Proteomes" id="UP000288587"/>
    </source>
</evidence>
<protein>
    <submittedName>
        <fullName evidence="1">Uncharacterized protein</fullName>
    </submittedName>
</protein>
<dbReference type="RefSeq" id="WP_127680907.1">
    <property type="nucleotide sequence ID" value="NZ_SACM01000001.1"/>
</dbReference>
<dbReference type="EMBL" id="SACM01000001">
    <property type="protein sequence ID" value="RVT88092.1"/>
    <property type="molecule type" value="Genomic_DNA"/>
</dbReference>
<proteinExistence type="predicted"/>